<evidence type="ECO:0000313" key="1">
    <source>
        <dbReference type="EMBL" id="JAH39175.1"/>
    </source>
</evidence>
<proteinExistence type="predicted"/>
<dbReference type="AlphaFoldDB" id="A0A0E9SEP5"/>
<organism evidence="1">
    <name type="scientific">Anguilla anguilla</name>
    <name type="common">European freshwater eel</name>
    <name type="synonym">Muraena anguilla</name>
    <dbReference type="NCBI Taxonomy" id="7936"/>
    <lineage>
        <taxon>Eukaryota</taxon>
        <taxon>Metazoa</taxon>
        <taxon>Chordata</taxon>
        <taxon>Craniata</taxon>
        <taxon>Vertebrata</taxon>
        <taxon>Euteleostomi</taxon>
        <taxon>Actinopterygii</taxon>
        <taxon>Neopterygii</taxon>
        <taxon>Teleostei</taxon>
        <taxon>Anguilliformes</taxon>
        <taxon>Anguillidae</taxon>
        <taxon>Anguilla</taxon>
    </lineage>
</organism>
<reference evidence="1" key="2">
    <citation type="journal article" date="2015" name="Fish Shellfish Immunol.">
        <title>Early steps in the European eel (Anguilla anguilla)-Vibrio vulnificus interaction in the gills: Role of the RtxA13 toxin.</title>
        <authorList>
            <person name="Callol A."/>
            <person name="Pajuelo D."/>
            <person name="Ebbesson L."/>
            <person name="Teles M."/>
            <person name="MacKenzie S."/>
            <person name="Amaro C."/>
        </authorList>
    </citation>
    <scope>NUCLEOTIDE SEQUENCE</scope>
</reference>
<accession>A0A0E9SEP5</accession>
<reference evidence="1" key="1">
    <citation type="submission" date="2014-11" db="EMBL/GenBank/DDBJ databases">
        <authorList>
            <person name="Amaro Gonzalez C."/>
        </authorList>
    </citation>
    <scope>NUCLEOTIDE SEQUENCE</scope>
</reference>
<sequence>MPLHLSKKITLLILKDFNELPPFVLYKEYYYATSFLF</sequence>
<dbReference type="EMBL" id="GBXM01069402">
    <property type="protein sequence ID" value="JAH39175.1"/>
    <property type="molecule type" value="Transcribed_RNA"/>
</dbReference>
<protein>
    <submittedName>
        <fullName evidence="1">Uncharacterized protein</fullName>
    </submittedName>
</protein>
<name>A0A0E9SEP5_ANGAN</name>